<evidence type="ECO:0000313" key="3">
    <source>
        <dbReference type="EMBL" id="KAF2643692.1"/>
    </source>
</evidence>
<dbReference type="PANTHER" id="PTHR34502:SF5">
    <property type="entry name" value="DUF6594 DOMAIN-CONTAINING PROTEIN"/>
    <property type="match status" value="1"/>
</dbReference>
<dbReference type="InterPro" id="IPR046529">
    <property type="entry name" value="DUF6594"/>
</dbReference>
<dbReference type="Pfam" id="PF20237">
    <property type="entry name" value="DUF6594"/>
    <property type="match status" value="1"/>
</dbReference>
<evidence type="ECO:0000313" key="4">
    <source>
        <dbReference type="Proteomes" id="UP000799753"/>
    </source>
</evidence>
<feature type="transmembrane region" description="Helical" evidence="1">
    <location>
        <begin position="248"/>
        <end position="265"/>
    </location>
</feature>
<keyword evidence="1" id="KW-0472">Membrane</keyword>
<feature type="transmembrane region" description="Helical" evidence="1">
    <location>
        <begin position="220"/>
        <end position="242"/>
    </location>
</feature>
<protein>
    <recommendedName>
        <fullName evidence="2">DUF6594 domain-containing protein</fullName>
    </recommendedName>
</protein>
<dbReference type="AlphaFoldDB" id="A0A6A6S902"/>
<sequence length="279" mass="31671">MNKAKCFDPFAHNAKGYAKLAAQMGQLPETAIFRRFGALNARNLLYLQSELTSLEEALEKAEDIDSKNGKGEKDKYAADYYWLQMSEHDGDTYQLKLMMKIRSLLKEYNKALYYQSALFRLERPDKFDLRDIQGFMNDDSMGLPLTGPDQSIWGSCTEPDQFCKDGLVSLRPRERPDPFSKWLAEHAIMFRHRVFKMFKSPDSVHGMIGYHDSSVFRLTAWLNGMIASVLPVVSIVCLINVGTVVSRLGVIAGFNILISICLRVFTDAKRKDVFAVTAV</sequence>
<keyword evidence="1" id="KW-1133">Transmembrane helix</keyword>
<accession>A0A6A6S902</accession>
<feature type="domain" description="DUF6594" evidence="2">
    <location>
        <begin position="17"/>
        <end position="278"/>
    </location>
</feature>
<keyword evidence="1" id="KW-0812">Transmembrane</keyword>
<evidence type="ECO:0000256" key="1">
    <source>
        <dbReference type="SAM" id="Phobius"/>
    </source>
</evidence>
<proteinExistence type="predicted"/>
<dbReference type="OrthoDB" id="5342093at2759"/>
<reference evidence="3" key="1">
    <citation type="journal article" date="2020" name="Stud. Mycol.">
        <title>101 Dothideomycetes genomes: a test case for predicting lifestyles and emergence of pathogens.</title>
        <authorList>
            <person name="Haridas S."/>
            <person name="Albert R."/>
            <person name="Binder M."/>
            <person name="Bloem J."/>
            <person name="Labutti K."/>
            <person name="Salamov A."/>
            <person name="Andreopoulos B."/>
            <person name="Baker S."/>
            <person name="Barry K."/>
            <person name="Bills G."/>
            <person name="Bluhm B."/>
            <person name="Cannon C."/>
            <person name="Castanera R."/>
            <person name="Culley D."/>
            <person name="Daum C."/>
            <person name="Ezra D."/>
            <person name="Gonzalez J."/>
            <person name="Henrissat B."/>
            <person name="Kuo A."/>
            <person name="Liang C."/>
            <person name="Lipzen A."/>
            <person name="Lutzoni F."/>
            <person name="Magnuson J."/>
            <person name="Mondo S."/>
            <person name="Nolan M."/>
            <person name="Ohm R."/>
            <person name="Pangilinan J."/>
            <person name="Park H.-J."/>
            <person name="Ramirez L."/>
            <person name="Alfaro M."/>
            <person name="Sun H."/>
            <person name="Tritt A."/>
            <person name="Yoshinaga Y."/>
            <person name="Zwiers L.-H."/>
            <person name="Turgeon B."/>
            <person name="Goodwin S."/>
            <person name="Spatafora J."/>
            <person name="Crous P."/>
            <person name="Grigoriev I."/>
        </authorList>
    </citation>
    <scope>NUCLEOTIDE SEQUENCE</scope>
    <source>
        <strain evidence="3">CBS 473.64</strain>
    </source>
</reference>
<dbReference type="PANTHER" id="PTHR34502">
    <property type="entry name" value="DUF6594 DOMAIN-CONTAINING PROTEIN-RELATED"/>
    <property type="match status" value="1"/>
</dbReference>
<gene>
    <name evidence="3" type="ORF">P280DRAFT_537296</name>
</gene>
<dbReference type="EMBL" id="MU006779">
    <property type="protein sequence ID" value="KAF2643692.1"/>
    <property type="molecule type" value="Genomic_DNA"/>
</dbReference>
<organism evidence="3 4">
    <name type="scientific">Massarina eburnea CBS 473.64</name>
    <dbReference type="NCBI Taxonomy" id="1395130"/>
    <lineage>
        <taxon>Eukaryota</taxon>
        <taxon>Fungi</taxon>
        <taxon>Dikarya</taxon>
        <taxon>Ascomycota</taxon>
        <taxon>Pezizomycotina</taxon>
        <taxon>Dothideomycetes</taxon>
        <taxon>Pleosporomycetidae</taxon>
        <taxon>Pleosporales</taxon>
        <taxon>Massarineae</taxon>
        <taxon>Massarinaceae</taxon>
        <taxon>Massarina</taxon>
    </lineage>
</organism>
<dbReference type="Proteomes" id="UP000799753">
    <property type="component" value="Unassembled WGS sequence"/>
</dbReference>
<keyword evidence="4" id="KW-1185">Reference proteome</keyword>
<evidence type="ECO:0000259" key="2">
    <source>
        <dbReference type="Pfam" id="PF20237"/>
    </source>
</evidence>
<name>A0A6A6S902_9PLEO</name>